<comment type="caution">
    <text evidence="2">The sequence shown here is derived from an EMBL/GenBank/DDBJ whole genome shotgun (WGS) entry which is preliminary data.</text>
</comment>
<accession>A0A934VLC7</accession>
<feature type="region of interest" description="Disordered" evidence="1">
    <location>
        <begin position="1"/>
        <end position="30"/>
    </location>
</feature>
<protein>
    <submittedName>
        <fullName evidence="2">DUF3618 domain-containing protein</fullName>
    </submittedName>
</protein>
<feature type="compositionally biased region" description="Polar residues" evidence="1">
    <location>
        <begin position="165"/>
        <end position="179"/>
    </location>
</feature>
<proteinExistence type="predicted"/>
<feature type="region of interest" description="Disordered" evidence="1">
    <location>
        <begin position="243"/>
        <end position="272"/>
    </location>
</feature>
<dbReference type="Proteomes" id="UP000604083">
    <property type="component" value="Unassembled WGS sequence"/>
</dbReference>
<sequence length="272" mass="30231">MNNPNDPIEDQNAHAEAIENDIESTRQRMDSTWQKLAEKAEPNELLSSLYDWMSEKLDHLETSQATEGLKEAGHKAGRFVRENPVPLALGVAAVGSAFLPPSDRYREMGREANERLHHWGRRGRESAREVRNRTAEKVAPARMATERTLEKVSQATSEQKEEVKQASQEVVRQAQSSTQDHPLVLCAGAALSGFALGLILPKSEKEEKLYGKTATAVRQRASQACRSAVTSVRDEIRAHRLDREGLQERAKEAVDRGADQAEEALDEVSAQS</sequence>
<feature type="region of interest" description="Disordered" evidence="1">
    <location>
        <begin position="116"/>
        <end position="179"/>
    </location>
</feature>
<dbReference type="InterPro" id="IPR022062">
    <property type="entry name" value="DUF3618"/>
</dbReference>
<reference evidence="2" key="1">
    <citation type="submission" date="2021-01" db="EMBL/GenBank/DDBJ databases">
        <title>Modified the classification status of verrucomicrobia.</title>
        <authorList>
            <person name="Feng X."/>
        </authorList>
    </citation>
    <scope>NUCLEOTIDE SEQUENCE</scope>
    <source>
        <strain evidence="2">KCTC 12986</strain>
    </source>
</reference>
<dbReference type="EMBL" id="JAENIO010000026">
    <property type="protein sequence ID" value="MBK1834544.1"/>
    <property type="molecule type" value="Genomic_DNA"/>
</dbReference>
<evidence type="ECO:0000313" key="2">
    <source>
        <dbReference type="EMBL" id="MBK1834544.1"/>
    </source>
</evidence>
<feature type="compositionally biased region" description="Basic and acidic residues" evidence="1">
    <location>
        <begin position="243"/>
        <end position="259"/>
    </location>
</feature>
<dbReference type="RefSeq" id="WP_200391980.1">
    <property type="nucleotide sequence ID" value="NZ_JAENIO010000026.1"/>
</dbReference>
<dbReference type="AlphaFoldDB" id="A0A934VLC7"/>
<feature type="compositionally biased region" description="Basic and acidic residues" evidence="1">
    <location>
        <begin position="11"/>
        <end position="29"/>
    </location>
</feature>
<gene>
    <name evidence="2" type="ORF">JIN78_10775</name>
</gene>
<name>A0A934VLC7_9BACT</name>
<feature type="compositionally biased region" description="Basic and acidic residues" evidence="1">
    <location>
        <begin position="116"/>
        <end position="136"/>
    </location>
</feature>
<organism evidence="2 3">
    <name type="scientific">Roseibacillus ishigakijimensis</name>
    <dbReference type="NCBI Taxonomy" id="454146"/>
    <lineage>
        <taxon>Bacteria</taxon>
        <taxon>Pseudomonadati</taxon>
        <taxon>Verrucomicrobiota</taxon>
        <taxon>Verrucomicrobiia</taxon>
        <taxon>Verrucomicrobiales</taxon>
        <taxon>Verrucomicrobiaceae</taxon>
        <taxon>Roseibacillus</taxon>
    </lineage>
</organism>
<evidence type="ECO:0000313" key="3">
    <source>
        <dbReference type="Proteomes" id="UP000604083"/>
    </source>
</evidence>
<keyword evidence="3" id="KW-1185">Reference proteome</keyword>
<dbReference type="Pfam" id="PF12277">
    <property type="entry name" value="DUF3618"/>
    <property type="match status" value="1"/>
</dbReference>
<evidence type="ECO:0000256" key="1">
    <source>
        <dbReference type="SAM" id="MobiDB-lite"/>
    </source>
</evidence>